<dbReference type="EMBL" id="BOMY01000034">
    <property type="protein sequence ID" value="GIF22446.1"/>
    <property type="molecule type" value="Genomic_DNA"/>
</dbReference>
<keyword evidence="3 5" id="KW-1133">Transmembrane helix</keyword>
<evidence type="ECO:0000256" key="3">
    <source>
        <dbReference type="ARBA" id="ARBA00022989"/>
    </source>
</evidence>
<dbReference type="AlphaFoldDB" id="A0A919TU59"/>
<evidence type="ECO:0008006" key="8">
    <source>
        <dbReference type="Google" id="ProtNLM"/>
    </source>
</evidence>
<gene>
    <name evidence="6" type="ORF">Ate02nite_51760</name>
</gene>
<keyword evidence="2 5" id="KW-0812">Transmembrane</keyword>
<feature type="transmembrane region" description="Helical" evidence="5">
    <location>
        <begin position="133"/>
        <end position="163"/>
    </location>
</feature>
<proteinExistence type="predicted"/>
<dbReference type="GO" id="GO:0016020">
    <property type="term" value="C:membrane"/>
    <property type="evidence" value="ECO:0007669"/>
    <property type="project" value="UniProtKB-SubCell"/>
</dbReference>
<feature type="transmembrane region" description="Helical" evidence="5">
    <location>
        <begin position="12"/>
        <end position="32"/>
    </location>
</feature>
<dbReference type="Pfam" id="PF04140">
    <property type="entry name" value="ICMT"/>
    <property type="match status" value="1"/>
</dbReference>
<sequence length="195" mass="20770">MPVPYVELSNSARTVFFGGAGAFAVGELAQAFRLRLAAAAVDRWAEVLFRVVFFGGILMLPLSRAVVPGAVIGGGGLVFGLGAAVGLAGLLLRWWSFASLGRYFTVVVKTSADQVVVDRGPYRVLRHPSYTGLLLAFAGAGLMWGNWVGAAGSVGLILAALIYRLRIEERALIAALGDPYRAFAATRARLIPYLW</sequence>
<dbReference type="GO" id="GO:0004671">
    <property type="term" value="F:protein C-terminal S-isoprenylcysteine carboxyl O-methyltransferase activity"/>
    <property type="evidence" value="ECO:0007669"/>
    <property type="project" value="InterPro"/>
</dbReference>
<name>A0A919TU59_9ACTN</name>
<feature type="transmembrane region" description="Helical" evidence="5">
    <location>
        <begin position="69"/>
        <end position="92"/>
    </location>
</feature>
<evidence type="ECO:0000256" key="1">
    <source>
        <dbReference type="ARBA" id="ARBA00004141"/>
    </source>
</evidence>
<comment type="caution">
    <text evidence="6">The sequence shown here is derived from an EMBL/GenBank/DDBJ whole genome shotgun (WGS) entry which is preliminary data.</text>
</comment>
<organism evidence="6 7">
    <name type="scientific">Paractinoplanes tereljensis</name>
    <dbReference type="NCBI Taxonomy" id="571912"/>
    <lineage>
        <taxon>Bacteria</taxon>
        <taxon>Bacillati</taxon>
        <taxon>Actinomycetota</taxon>
        <taxon>Actinomycetes</taxon>
        <taxon>Micromonosporales</taxon>
        <taxon>Micromonosporaceae</taxon>
        <taxon>Paractinoplanes</taxon>
    </lineage>
</organism>
<keyword evidence="4 5" id="KW-0472">Membrane</keyword>
<reference evidence="6" key="1">
    <citation type="submission" date="2021-01" db="EMBL/GenBank/DDBJ databases">
        <title>Whole genome shotgun sequence of Actinoplanes tereljensis NBRC 105297.</title>
        <authorList>
            <person name="Komaki H."/>
            <person name="Tamura T."/>
        </authorList>
    </citation>
    <scope>NUCLEOTIDE SEQUENCE</scope>
    <source>
        <strain evidence="6">NBRC 105297</strain>
    </source>
</reference>
<dbReference type="Proteomes" id="UP000623608">
    <property type="component" value="Unassembled WGS sequence"/>
</dbReference>
<dbReference type="InterPro" id="IPR052527">
    <property type="entry name" value="Metal_cation-efflux_comp"/>
</dbReference>
<feature type="transmembrane region" description="Helical" evidence="5">
    <location>
        <begin position="44"/>
        <end position="63"/>
    </location>
</feature>
<protein>
    <recommendedName>
        <fullName evidence="8">Isoprenylcysteine carboxylmethyltransferase family protein</fullName>
    </recommendedName>
</protein>
<evidence type="ECO:0000256" key="5">
    <source>
        <dbReference type="SAM" id="Phobius"/>
    </source>
</evidence>
<evidence type="ECO:0000313" key="6">
    <source>
        <dbReference type="EMBL" id="GIF22446.1"/>
    </source>
</evidence>
<comment type="subcellular location">
    <subcellularLocation>
        <location evidence="1">Membrane</location>
        <topology evidence="1">Multi-pass membrane protein</topology>
    </subcellularLocation>
</comment>
<evidence type="ECO:0000313" key="7">
    <source>
        <dbReference type="Proteomes" id="UP000623608"/>
    </source>
</evidence>
<dbReference type="RefSeq" id="WP_203809943.1">
    <property type="nucleotide sequence ID" value="NZ_BOMY01000034.1"/>
</dbReference>
<dbReference type="PANTHER" id="PTHR43847:SF1">
    <property type="entry name" value="BLL3993 PROTEIN"/>
    <property type="match status" value="1"/>
</dbReference>
<evidence type="ECO:0000256" key="4">
    <source>
        <dbReference type="ARBA" id="ARBA00023136"/>
    </source>
</evidence>
<dbReference type="Gene3D" id="1.20.120.1630">
    <property type="match status" value="1"/>
</dbReference>
<dbReference type="InterPro" id="IPR007269">
    <property type="entry name" value="ICMT_MeTrfase"/>
</dbReference>
<evidence type="ECO:0000256" key="2">
    <source>
        <dbReference type="ARBA" id="ARBA00022692"/>
    </source>
</evidence>
<accession>A0A919TU59</accession>
<keyword evidence="7" id="KW-1185">Reference proteome</keyword>
<dbReference type="PANTHER" id="PTHR43847">
    <property type="entry name" value="BLL3993 PROTEIN"/>
    <property type="match status" value="1"/>
</dbReference>